<comment type="caution">
    <text evidence="1">The sequence shown here is derived from an EMBL/GenBank/DDBJ whole genome shotgun (WGS) entry which is preliminary data.</text>
</comment>
<protein>
    <submittedName>
        <fullName evidence="1">Uncharacterized protein</fullName>
    </submittedName>
</protein>
<dbReference type="RefSeq" id="WP_171298741.1">
    <property type="nucleotide sequence ID" value="NZ_CP087098.1"/>
</dbReference>
<gene>
    <name evidence="1" type="ORF">HLQ16_19770</name>
</gene>
<name>A0A7Y3T2L3_9CLOT</name>
<dbReference type="Proteomes" id="UP000531659">
    <property type="component" value="Unassembled WGS sequence"/>
</dbReference>
<sequence>MKKVNVMNKEREEKLNEKLACEKLNHISDILEYKFGIQNTPGINKKEYDIFIEDVDEEIYFQHTYSMEEMVECHVELQAFRLRKDFSICIALETFKTFEEEVNGN</sequence>
<dbReference type="AlphaFoldDB" id="A0A7Y3T2L3"/>
<dbReference type="EMBL" id="JABEYB010000019">
    <property type="protein sequence ID" value="NNU78154.1"/>
    <property type="molecule type" value="Genomic_DNA"/>
</dbReference>
<organism evidence="1 2">
    <name type="scientific">Clostridium estertheticum</name>
    <dbReference type="NCBI Taxonomy" id="238834"/>
    <lineage>
        <taxon>Bacteria</taxon>
        <taxon>Bacillati</taxon>
        <taxon>Bacillota</taxon>
        <taxon>Clostridia</taxon>
        <taxon>Eubacteriales</taxon>
        <taxon>Clostridiaceae</taxon>
        <taxon>Clostridium</taxon>
    </lineage>
</organism>
<evidence type="ECO:0000313" key="1">
    <source>
        <dbReference type="EMBL" id="NNU78154.1"/>
    </source>
</evidence>
<proteinExistence type="predicted"/>
<reference evidence="1 2" key="1">
    <citation type="submission" date="2020-05" db="EMBL/GenBank/DDBJ databases">
        <title>Complete genome of Clostridium estertheticum subspecies estertheticum, isolated from Vacuum packed lamb meat from New Zealand imported to Switzerland.</title>
        <authorList>
            <person name="Wambui J."/>
            <person name="Stevens M.J.A."/>
            <person name="Stephan R."/>
        </authorList>
    </citation>
    <scope>NUCLEOTIDE SEQUENCE [LARGE SCALE GENOMIC DNA]</scope>
    <source>
        <strain evidence="1 2">CEST001</strain>
    </source>
</reference>
<accession>A0A7Y3T2L3</accession>
<evidence type="ECO:0000313" key="2">
    <source>
        <dbReference type="Proteomes" id="UP000531659"/>
    </source>
</evidence>